<comment type="subunit">
    <text evidence="20">Interacts with dopamine receptor DRD3.</text>
</comment>
<evidence type="ECO:0000256" key="7">
    <source>
        <dbReference type="ARBA" id="ARBA00022475"/>
    </source>
</evidence>
<feature type="region of interest" description="Disordered" evidence="23">
    <location>
        <begin position="49"/>
        <end position="70"/>
    </location>
</feature>
<evidence type="ECO:0000256" key="23">
    <source>
        <dbReference type="SAM" id="MobiDB-lite"/>
    </source>
</evidence>
<evidence type="ECO:0000256" key="14">
    <source>
        <dbReference type="ARBA" id="ARBA00023139"/>
    </source>
</evidence>
<keyword evidence="7" id="KW-1003">Cell membrane</keyword>
<evidence type="ECO:0000256" key="19">
    <source>
        <dbReference type="ARBA" id="ARBA00037871"/>
    </source>
</evidence>
<keyword evidence="15" id="KW-0966">Cell projection</keyword>
<comment type="caution">
    <text evidence="24">The sequence shown here is derived from an EMBL/GenBank/DDBJ whole genome shotgun (WGS) entry which is preliminary data.</text>
</comment>
<dbReference type="AlphaFoldDB" id="A0A9Q1ENE9"/>
<evidence type="ECO:0000256" key="4">
    <source>
        <dbReference type="ARBA" id="ARBA00004527"/>
    </source>
</evidence>
<evidence type="ECO:0000256" key="8">
    <source>
        <dbReference type="ARBA" id="ARBA00022481"/>
    </source>
</evidence>
<keyword evidence="11" id="KW-0770">Synapse</keyword>
<organism evidence="24 25">
    <name type="scientific">Synaphobranchus kaupii</name>
    <name type="common">Kaup's arrowtooth eel</name>
    <dbReference type="NCBI Taxonomy" id="118154"/>
    <lineage>
        <taxon>Eukaryota</taxon>
        <taxon>Metazoa</taxon>
        <taxon>Chordata</taxon>
        <taxon>Craniata</taxon>
        <taxon>Vertebrata</taxon>
        <taxon>Euteleostomi</taxon>
        <taxon>Actinopterygii</taxon>
        <taxon>Neopterygii</taxon>
        <taxon>Teleostei</taxon>
        <taxon>Anguilliformes</taxon>
        <taxon>Synaphobranchidae</taxon>
        <taxon>Synaphobranchus</taxon>
    </lineage>
</organism>
<proteinExistence type="inferred from homology"/>
<feature type="region of interest" description="Disordered" evidence="23">
    <location>
        <begin position="268"/>
        <end position="320"/>
    </location>
</feature>
<feature type="compositionally biased region" description="Low complexity" evidence="23">
    <location>
        <begin position="291"/>
        <end position="305"/>
    </location>
</feature>
<evidence type="ECO:0000256" key="11">
    <source>
        <dbReference type="ARBA" id="ARBA00023018"/>
    </source>
</evidence>
<dbReference type="OrthoDB" id="8964272at2759"/>
<evidence type="ECO:0000256" key="6">
    <source>
        <dbReference type="ARBA" id="ARBA00005756"/>
    </source>
</evidence>
<dbReference type="EMBL" id="JAINUF010000014">
    <property type="protein sequence ID" value="KAJ8342012.1"/>
    <property type="molecule type" value="Genomic_DNA"/>
</dbReference>
<keyword evidence="14" id="KW-0564">Palmitate</keyword>
<keyword evidence="25" id="KW-1185">Reference proteome</keyword>
<gene>
    <name evidence="24" type="ORF">SKAU_G00319400</name>
</gene>
<dbReference type="GO" id="GO:0030424">
    <property type="term" value="C:axon"/>
    <property type="evidence" value="ECO:0007669"/>
    <property type="project" value="UniProtKB-SubCell"/>
</dbReference>
<name>A0A9Q1ENE9_SYNKA</name>
<dbReference type="PANTHER" id="PTHR10498">
    <property type="entry name" value="PARALEMMIN-RELATED"/>
    <property type="match status" value="1"/>
</dbReference>
<keyword evidence="13" id="KW-0472">Membrane</keyword>
<evidence type="ECO:0000256" key="20">
    <source>
        <dbReference type="ARBA" id="ARBA00038823"/>
    </source>
</evidence>
<keyword evidence="9" id="KW-0597">Phosphoprotein</keyword>
<dbReference type="Proteomes" id="UP001152622">
    <property type="component" value="Chromosome 14"/>
</dbReference>
<evidence type="ECO:0000256" key="21">
    <source>
        <dbReference type="ARBA" id="ARBA00040790"/>
    </source>
</evidence>
<evidence type="ECO:0000256" key="10">
    <source>
        <dbReference type="ARBA" id="ARBA00022960"/>
    </source>
</evidence>
<evidence type="ECO:0000256" key="13">
    <source>
        <dbReference type="ARBA" id="ARBA00023136"/>
    </source>
</evidence>
<keyword evidence="17" id="KW-0636">Prenylation</keyword>
<evidence type="ECO:0000256" key="15">
    <source>
        <dbReference type="ARBA" id="ARBA00023273"/>
    </source>
</evidence>
<evidence type="ECO:0000313" key="25">
    <source>
        <dbReference type="Proteomes" id="UP001152622"/>
    </source>
</evidence>
<dbReference type="GO" id="GO:0008360">
    <property type="term" value="P:regulation of cell shape"/>
    <property type="evidence" value="ECO:0007669"/>
    <property type="project" value="UniProtKB-KW"/>
</dbReference>
<keyword evidence="8" id="KW-0488">Methylation</keyword>
<protein>
    <recommendedName>
        <fullName evidence="21">Paralemmin-1</fullName>
    </recommendedName>
    <alternativeName>
        <fullName evidence="22">Paralemmin</fullName>
    </alternativeName>
</protein>
<keyword evidence="12" id="KW-0175">Coiled coil</keyword>
<evidence type="ECO:0000256" key="18">
    <source>
        <dbReference type="ARBA" id="ARBA00037796"/>
    </source>
</evidence>
<dbReference type="PANTHER" id="PTHR10498:SF6">
    <property type="entry name" value="PARALEMMIN-1"/>
    <property type="match status" value="1"/>
</dbReference>
<dbReference type="Pfam" id="PF03285">
    <property type="entry name" value="Paralemmin"/>
    <property type="match status" value="2"/>
</dbReference>
<comment type="subcellular location">
    <subcellularLocation>
        <location evidence="18">Apicolateral cell membrane</location>
        <topology evidence="18">Lipid-anchor</topology>
    </subcellularLocation>
    <subcellularLocation>
        <location evidence="19">Basolateral cell membrane</location>
        <topology evidence="19">Lipid-anchor</topology>
    </subcellularLocation>
    <subcellularLocation>
        <location evidence="2">Cell membrane</location>
        <topology evidence="2">Lipid-anchor</topology>
        <orientation evidence="2">Cytoplasmic side</orientation>
    </subcellularLocation>
    <subcellularLocation>
        <location evidence="3">Cell projection</location>
        <location evidence="3">Axon</location>
    </subcellularLocation>
    <subcellularLocation>
        <location evidence="1">Cell projection</location>
        <location evidence="1">Dendrite</location>
    </subcellularLocation>
    <subcellularLocation>
        <location evidence="5">Cell projection</location>
        <location evidence="5">Dendritic spine</location>
    </subcellularLocation>
    <subcellularLocation>
        <location evidence="4">Cell projection</location>
        <location evidence="4">Filopodium membrane</location>
        <topology evidence="4">Lipid-anchor</topology>
    </subcellularLocation>
</comment>
<comment type="similarity">
    <text evidence="6">Belongs to the paralemmin family.</text>
</comment>
<dbReference type="GO" id="GO:0031527">
    <property type="term" value="C:filopodium membrane"/>
    <property type="evidence" value="ECO:0007669"/>
    <property type="project" value="UniProtKB-SubCell"/>
</dbReference>
<sequence>MSESQSQQERLQVIAEKKKWQMEVENKKRQLEDERRQLQHLKSKALRERWLLDGAPSAGPEEEAPQTQSLEQTILRLEQELEELEMGVSATPTKENLVVIRKEDPGRLGDGLKVTPADSVKVVHEVRGMDSALENGVRLLSSSEVDDLIHKADVADAVAVEETVGVVEKREGAVHKVGVAENVGVVEERITAPPVEAKQTPRKEITGLEAKPTGGEAPTGVGGATVENPVSMVFMGYQDVEDEAETKKVLGLEGTVKAELVCIEDCAAKNDPAPSNGSAPEVKGQEEEAGPEAGQAAEPQAVEAEPNSKEKRPCKCCSIM</sequence>
<evidence type="ECO:0000256" key="22">
    <source>
        <dbReference type="ARBA" id="ARBA00041963"/>
    </source>
</evidence>
<dbReference type="GO" id="GO:0016327">
    <property type="term" value="C:apicolateral plasma membrane"/>
    <property type="evidence" value="ECO:0007669"/>
    <property type="project" value="UniProtKB-SubCell"/>
</dbReference>
<evidence type="ECO:0000256" key="12">
    <source>
        <dbReference type="ARBA" id="ARBA00023054"/>
    </source>
</evidence>
<evidence type="ECO:0000256" key="2">
    <source>
        <dbReference type="ARBA" id="ARBA00004342"/>
    </source>
</evidence>
<evidence type="ECO:0000256" key="3">
    <source>
        <dbReference type="ARBA" id="ARBA00004489"/>
    </source>
</evidence>
<keyword evidence="10" id="KW-0133">Cell shape</keyword>
<dbReference type="GO" id="GO:0043197">
    <property type="term" value="C:dendritic spine"/>
    <property type="evidence" value="ECO:0007669"/>
    <property type="project" value="UniProtKB-SubCell"/>
</dbReference>
<keyword evidence="16" id="KW-0449">Lipoprotein</keyword>
<evidence type="ECO:0000256" key="5">
    <source>
        <dbReference type="ARBA" id="ARBA00004552"/>
    </source>
</evidence>
<dbReference type="GO" id="GO:0016323">
    <property type="term" value="C:basolateral plasma membrane"/>
    <property type="evidence" value="ECO:0007669"/>
    <property type="project" value="UniProtKB-SubCell"/>
</dbReference>
<accession>A0A9Q1ENE9</accession>
<dbReference type="InterPro" id="IPR004965">
    <property type="entry name" value="Paralemmin"/>
</dbReference>
<evidence type="ECO:0000256" key="16">
    <source>
        <dbReference type="ARBA" id="ARBA00023288"/>
    </source>
</evidence>
<evidence type="ECO:0000256" key="1">
    <source>
        <dbReference type="ARBA" id="ARBA00004279"/>
    </source>
</evidence>
<evidence type="ECO:0000256" key="17">
    <source>
        <dbReference type="ARBA" id="ARBA00023289"/>
    </source>
</evidence>
<evidence type="ECO:0000256" key="9">
    <source>
        <dbReference type="ARBA" id="ARBA00022553"/>
    </source>
</evidence>
<reference evidence="24" key="1">
    <citation type="journal article" date="2023" name="Science">
        <title>Genome structures resolve the early diversification of teleost fishes.</title>
        <authorList>
            <person name="Parey E."/>
            <person name="Louis A."/>
            <person name="Montfort J."/>
            <person name="Bouchez O."/>
            <person name="Roques C."/>
            <person name="Iampietro C."/>
            <person name="Lluch J."/>
            <person name="Castinel A."/>
            <person name="Donnadieu C."/>
            <person name="Desvignes T."/>
            <person name="Floi Bucao C."/>
            <person name="Jouanno E."/>
            <person name="Wen M."/>
            <person name="Mejri S."/>
            <person name="Dirks R."/>
            <person name="Jansen H."/>
            <person name="Henkel C."/>
            <person name="Chen W.J."/>
            <person name="Zahm M."/>
            <person name="Cabau C."/>
            <person name="Klopp C."/>
            <person name="Thompson A.W."/>
            <person name="Robinson-Rechavi M."/>
            <person name="Braasch I."/>
            <person name="Lecointre G."/>
            <person name="Bobe J."/>
            <person name="Postlethwait J.H."/>
            <person name="Berthelot C."/>
            <person name="Roest Crollius H."/>
            <person name="Guiguen Y."/>
        </authorList>
    </citation>
    <scope>NUCLEOTIDE SEQUENCE</scope>
    <source>
        <strain evidence="24">WJC10195</strain>
    </source>
</reference>
<evidence type="ECO:0000313" key="24">
    <source>
        <dbReference type="EMBL" id="KAJ8342012.1"/>
    </source>
</evidence>